<keyword evidence="3" id="KW-1185">Reference proteome</keyword>
<dbReference type="Proteomes" id="UP001145742">
    <property type="component" value="Unassembled WGS sequence"/>
</dbReference>
<feature type="compositionally biased region" description="Acidic residues" evidence="1">
    <location>
        <begin position="16"/>
        <end position="32"/>
    </location>
</feature>
<proteinExistence type="predicted"/>
<reference evidence="2" key="1">
    <citation type="submission" date="2019-10" db="EMBL/GenBank/DDBJ databases">
        <authorList>
            <person name="Soares A.E.R."/>
            <person name="Aleixo A."/>
            <person name="Schneider P."/>
            <person name="Miyaki C.Y."/>
            <person name="Schneider M.P."/>
            <person name="Mello C."/>
            <person name="Vasconcelos A.T.R."/>
        </authorList>
    </citation>
    <scope>NUCLEOTIDE SEQUENCE</scope>
    <source>
        <tissue evidence="2">Muscle</tissue>
    </source>
</reference>
<comment type="caution">
    <text evidence="2">The sequence shown here is derived from an EMBL/GenBank/DDBJ whole genome shotgun (WGS) entry which is preliminary data.</text>
</comment>
<name>A0ABQ9D695_9PASS</name>
<protein>
    <submittedName>
        <fullName evidence="2">Uncharacterized protein</fullName>
    </submittedName>
</protein>
<dbReference type="EMBL" id="WHWB01034203">
    <property type="protein sequence ID" value="KAJ7412755.1"/>
    <property type="molecule type" value="Genomic_DNA"/>
</dbReference>
<feature type="region of interest" description="Disordered" evidence="1">
    <location>
        <begin position="1"/>
        <end position="50"/>
    </location>
</feature>
<gene>
    <name evidence="2" type="ORF">WISP_94731</name>
</gene>
<organism evidence="2 3">
    <name type="scientific">Willisornis vidua</name>
    <name type="common">Xingu scale-backed antbird</name>
    <dbReference type="NCBI Taxonomy" id="1566151"/>
    <lineage>
        <taxon>Eukaryota</taxon>
        <taxon>Metazoa</taxon>
        <taxon>Chordata</taxon>
        <taxon>Craniata</taxon>
        <taxon>Vertebrata</taxon>
        <taxon>Euteleostomi</taxon>
        <taxon>Archelosauria</taxon>
        <taxon>Archosauria</taxon>
        <taxon>Dinosauria</taxon>
        <taxon>Saurischia</taxon>
        <taxon>Theropoda</taxon>
        <taxon>Coelurosauria</taxon>
        <taxon>Aves</taxon>
        <taxon>Neognathae</taxon>
        <taxon>Neoaves</taxon>
        <taxon>Telluraves</taxon>
        <taxon>Australaves</taxon>
        <taxon>Passeriformes</taxon>
        <taxon>Thamnophilidae</taxon>
        <taxon>Willisornis</taxon>
    </lineage>
</organism>
<evidence type="ECO:0000256" key="1">
    <source>
        <dbReference type="SAM" id="MobiDB-lite"/>
    </source>
</evidence>
<evidence type="ECO:0000313" key="2">
    <source>
        <dbReference type="EMBL" id="KAJ7412755.1"/>
    </source>
</evidence>
<evidence type="ECO:0000313" key="3">
    <source>
        <dbReference type="Proteomes" id="UP001145742"/>
    </source>
</evidence>
<accession>A0ABQ9D695</accession>
<sequence>MKETTKPIEPPLQLEREEEEEEGEEEKEEADEGAAVRGEETAVTMKGAMAREERVVTVEEGATARERGVVTRNGAHLTGLGTKDLDLSSWTSFKKNWEVLVFSSLLNPKTDSLVLAIDLKIIELIAKWLR</sequence>